<keyword evidence="8" id="KW-0391">Immunity</keyword>
<dbReference type="GO" id="GO:0045087">
    <property type="term" value="P:innate immune response"/>
    <property type="evidence" value="ECO:0007669"/>
    <property type="project" value="UniProtKB-KW"/>
</dbReference>
<dbReference type="InterPro" id="IPR018097">
    <property type="entry name" value="EGF_Ca-bd_CS"/>
</dbReference>
<dbReference type="PROSITE" id="PS01187">
    <property type="entry name" value="EGF_CA"/>
    <property type="match status" value="1"/>
</dbReference>
<keyword evidence="5" id="KW-0677">Repeat</keyword>
<comment type="subcellular location">
    <subcellularLocation>
        <location evidence="1">Secreted</location>
    </subcellularLocation>
</comment>
<dbReference type="Pfam" id="PF00084">
    <property type="entry name" value="Sushi"/>
    <property type="match status" value="1"/>
</dbReference>
<name>A0A3B4H9L6_9CICH</name>
<proteinExistence type="predicted"/>
<dbReference type="SUPFAM" id="SSF57196">
    <property type="entry name" value="EGF/Laminin"/>
    <property type="match status" value="1"/>
</dbReference>
<evidence type="ECO:0000256" key="10">
    <source>
        <dbReference type="PROSITE-ProRule" id="PRU00059"/>
    </source>
</evidence>
<evidence type="ECO:0000256" key="3">
    <source>
        <dbReference type="ARBA" id="ARBA00022588"/>
    </source>
</evidence>
<protein>
    <submittedName>
        <fullName evidence="14">Mannan-binding lectin serine peptidase 1</fullName>
    </submittedName>
</protein>
<keyword evidence="3" id="KW-0399">Innate immunity</keyword>
<dbReference type="InterPro" id="IPR000859">
    <property type="entry name" value="CUB_dom"/>
</dbReference>
<dbReference type="CDD" id="cd00054">
    <property type="entry name" value="EGF_CA"/>
    <property type="match status" value="1"/>
</dbReference>
<organism evidence="14">
    <name type="scientific">Pundamilia nyererei</name>
    <dbReference type="NCBI Taxonomy" id="303518"/>
    <lineage>
        <taxon>Eukaryota</taxon>
        <taxon>Metazoa</taxon>
        <taxon>Chordata</taxon>
        <taxon>Craniata</taxon>
        <taxon>Vertebrata</taxon>
        <taxon>Euteleostomi</taxon>
        <taxon>Actinopterygii</taxon>
        <taxon>Neopterygii</taxon>
        <taxon>Teleostei</taxon>
        <taxon>Neoteleostei</taxon>
        <taxon>Acanthomorphata</taxon>
        <taxon>Ovalentaria</taxon>
        <taxon>Cichlomorphae</taxon>
        <taxon>Cichliformes</taxon>
        <taxon>Cichlidae</taxon>
        <taxon>African cichlids</taxon>
        <taxon>Pseudocrenilabrinae</taxon>
        <taxon>Haplochromini</taxon>
        <taxon>Pundamilia</taxon>
    </lineage>
</organism>
<dbReference type="Gene3D" id="2.10.25.10">
    <property type="entry name" value="Laminin"/>
    <property type="match status" value="1"/>
</dbReference>
<evidence type="ECO:0000256" key="8">
    <source>
        <dbReference type="ARBA" id="ARBA00022859"/>
    </source>
</evidence>
<dbReference type="PANTHER" id="PTHR24255">
    <property type="entry name" value="COMPLEMENT COMPONENT 1, S SUBCOMPONENT-RELATED"/>
    <property type="match status" value="1"/>
</dbReference>
<sequence>KDLTSVFSYTPLILISLLFSLGLGAQQLSLSGMYGSLCSPNFPEPYPRDMQLRWNVSVPDGFQIKLYFSHFDLEPSYLCEYDYVKVEAEGEVLALFCGKEQTDTEAVPAQQALTSPRNSLSLLFSSDFSDEERFSGFVAHYSAVDIDECSERSGEDALCDHFCHNYIGGYYCSCRYGYRLHSDNHTCRVECSSDVFRERSGVLSSIDFPAPYPKSCECLYRIEVEDGFRLRLQFDSHFDVEDHPDVSCPYDYIKIKAGSAVFGPFCGDRSPGVIQTDSNVASIVFHSDSSGENLGWRLGYTATGDQCPVPNTPPNALMNPFQSEYFFKDHILFTCEPGYHLLKVGGHLDHYQIDCRADGSWSDRPPPCHSKTARPLTSPECLCFSVSRV</sequence>
<dbReference type="SUPFAM" id="SSF57535">
    <property type="entry name" value="Complement control module/SCR domain"/>
    <property type="match status" value="1"/>
</dbReference>
<evidence type="ECO:0000256" key="11">
    <source>
        <dbReference type="PROSITE-ProRule" id="PRU00302"/>
    </source>
</evidence>
<dbReference type="GO" id="GO:0005509">
    <property type="term" value="F:calcium ion binding"/>
    <property type="evidence" value="ECO:0007669"/>
    <property type="project" value="InterPro"/>
</dbReference>
<dbReference type="Pfam" id="PF14670">
    <property type="entry name" value="FXa_inhibition"/>
    <property type="match status" value="1"/>
</dbReference>
<evidence type="ECO:0000256" key="2">
    <source>
        <dbReference type="ARBA" id="ARBA00022525"/>
    </source>
</evidence>
<keyword evidence="2" id="KW-0964">Secreted</keyword>
<keyword evidence="4" id="KW-0645">Protease</keyword>
<dbReference type="GO" id="GO:1904888">
    <property type="term" value="P:cranial skeletal system development"/>
    <property type="evidence" value="ECO:0007669"/>
    <property type="project" value="Ensembl"/>
</dbReference>
<dbReference type="Ensembl" id="ENSPNYT00000032762.1">
    <property type="protein sequence ID" value="ENSPNYP00000031995.1"/>
    <property type="gene ID" value="ENSPNYG00000024142.1"/>
</dbReference>
<evidence type="ECO:0000313" key="14">
    <source>
        <dbReference type="Ensembl" id="ENSPNYP00000031995.1"/>
    </source>
</evidence>
<accession>A0A3B4H9L6</accession>
<dbReference type="InterPro" id="IPR035914">
    <property type="entry name" value="Sperma_CUB_dom_sf"/>
</dbReference>
<dbReference type="FunFam" id="2.10.25.10:FF:000059">
    <property type="entry name" value="Mannan-binding lectin serine protease 1"/>
    <property type="match status" value="1"/>
</dbReference>
<feature type="domain" description="CUB" evidence="12">
    <location>
        <begin position="191"/>
        <end position="303"/>
    </location>
</feature>
<dbReference type="AlphaFoldDB" id="A0A3B4H9L6"/>
<dbReference type="CDD" id="cd00041">
    <property type="entry name" value="CUB"/>
    <property type="match status" value="2"/>
</dbReference>
<feature type="domain" description="CUB" evidence="12">
    <location>
        <begin position="24"/>
        <end position="144"/>
    </location>
</feature>
<evidence type="ECO:0000256" key="9">
    <source>
        <dbReference type="ARBA" id="ARBA00023157"/>
    </source>
</evidence>
<dbReference type="InterPro" id="IPR000436">
    <property type="entry name" value="Sushi_SCR_CCP_dom"/>
</dbReference>
<keyword evidence="9 10" id="KW-1015">Disulfide bond</keyword>
<dbReference type="STRING" id="303518.ENSPNYP00000031995"/>
<evidence type="ECO:0000256" key="7">
    <source>
        <dbReference type="ARBA" id="ARBA00022825"/>
    </source>
</evidence>
<evidence type="ECO:0000256" key="6">
    <source>
        <dbReference type="ARBA" id="ARBA00022801"/>
    </source>
</evidence>
<dbReference type="GO" id="GO:0005615">
    <property type="term" value="C:extracellular space"/>
    <property type="evidence" value="ECO:0007669"/>
    <property type="project" value="TreeGrafter"/>
</dbReference>
<evidence type="ECO:0000256" key="1">
    <source>
        <dbReference type="ARBA" id="ARBA00004613"/>
    </source>
</evidence>
<dbReference type="CDD" id="cd00033">
    <property type="entry name" value="CCP"/>
    <property type="match status" value="1"/>
</dbReference>
<dbReference type="PANTHER" id="PTHR24255:SF13">
    <property type="entry name" value="MANNAN-BINDING LECTIN SERINE PROTEASE 1"/>
    <property type="match status" value="1"/>
</dbReference>
<feature type="domain" description="Sushi" evidence="13">
    <location>
        <begin position="305"/>
        <end position="370"/>
    </location>
</feature>
<dbReference type="FunFam" id="2.60.120.290:FF:000006">
    <property type="entry name" value="Mannan-binding lectin serine protease 1"/>
    <property type="match status" value="1"/>
</dbReference>
<evidence type="ECO:0000259" key="12">
    <source>
        <dbReference type="PROSITE" id="PS01180"/>
    </source>
</evidence>
<evidence type="ECO:0000259" key="13">
    <source>
        <dbReference type="PROSITE" id="PS50923"/>
    </source>
</evidence>
<gene>
    <name evidence="14" type="primary">MASP1</name>
</gene>
<dbReference type="GO" id="GO:0007507">
    <property type="term" value="P:heart development"/>
    <property type="evidence" value="ECO:0007669"/>
    <property type="project" value="Ensembl"/>
</dbReference>
<reference evidence="14" key="1">
    <citation type="submission" date="2023-09" db="UniProtKB">
        <authorList>
            <consortium name="Ensembl"/>
        </authorList>
    </citation>
    <scope>IDENTIFICATION</scope>
</reference>
<dbReference type="Gene3D" id="2.10.70.10">
    <property type="entry name" value="Complement Module, domain 1"/>
    <property type="match status" value="1"/>
</dbReference>
<keyword evidence="6" id="KW-0378">Hydrolase</keyword>
<comment type="caution">
    <text evidence="11">Lacks conserved residue(s) required for the propagation of feature annotation.</text>
</comment>
<dbReference type="GO" id="GO:0005737">
    <property type="term" value="C:cytoplasm"/>
    <property type="evidence" value="ECO:0007669"/>
    <property type="project" value="Ensembl"/>
</dbReference>
<dbReference type="GeneTree" id="ENSGT00950000183084"/>
<dbReference type="GO" id="GO:0006508">
    <property type="term" value="P:proteolysis"/>
    <property type="evidence" value="ECO:0007669"/>
    <property type="project" value="UniProtKB-KW"/>
</dbReference>
<dbReference type="PROSITE" id="PS01180">
    <property type="entry name" value="CUB"/>
    <property type="match status" value="2"/>
</dbReference>
<dbReference type="SMART" id="SM00032">
    <property type="entry name" value="CCP"/>
    <property type="match status" value="1"/>
</dbReference>
<evidence type="ECO:0000256" key="4">
    <source>
        <dbReference type="ARBA" id="ARBA00022670"/>
    </source>
</evidence>
<dbReference type="SMART" id="SM00179">
    <property type="entry name" value="EGF_CA"/>
    <property type="match status" value="1"/>
</dbReference>
<dbReference type="Pfam" id="PF00431">
    <property type="entry name" value="CUB"/>
    <property type="match status" value="2"/>
</dbReference>
<feature type="disulfide bond" evidence="10">
    <location>
        <begin position="191"/>
        <end position="218"/>
    </location>
</feature>
<dbReference type="Gene3D" id="2.60.120.290">
    <property type="entry name" value="Spermadhesin, CUB domain"/>
    <property type="match status" value="2"/>
</dbReference>
<dbReference type="SUPFAM" id="SSF49854">
    <property type="entry name" value="Spermadhesin, CUB domain"/>
    <property type="match status" value="2"/>
</dbReference>
<dbReference type="FunFam" id="2.60.120.290:FF:000012">
    <property type="entry name" value="mannan-binding lectin serine protease 1 isoform X1"/>
    <property type="match status" value="1"/>
</dbReference>
<dbReference type="InterPro" id="IPR035976">
    <property type="entry name" value="Sushi/SCR/CCP_sf"/>
</dbReference>
<dbReference type="InterPro" id="IPR000742">
    <property type="entry name" value="EGF"/>
</dbReference>
<dbReference type="SMART" id="SM00042">
    <property type="entry name" value="CUB"/>
    <property type="match status" value="2"/>
</dbReference>
<keyword evidence="11" id="KW-0768">Sushi</keyword>
<dbReference type="InterPro" id="IPR001881">
    <property type="entry name" value="EGF-like_Ca-bd_dom"/>
</dbReference>
<dbReference type="SMART" id="SM00181">
    <property type="entry name" value="EGF"/>
    <property type="match status" value="1"/>
</dbReference>
<dbReference type="PROSITE" id="PS01186">
    <property type="entry name" value="EGF_2"/>
    <property type="match status" value="1"/>
</dbReference>
<keyword evidence="7" id="KW-0720">Serine protease</keyword>
<dbReference type="GO" id="GO:0004252">
    <property type="term" value="F:serine-type endopeptidase activity"/>
    <property type="evidence" value="ECO:0007669"/>
    <property type="project" value="TreeGrafter"/>
</dbReference>
<dbReference type="GO" id="GO:0001755">
    <property type="term" value="P:neural crest cell migration"/>
    <property type="evidence" value="ECO:0007669"/>
    <property type="project" value="Ensembl"/>
</dbReference>
<evidence type="ECO:0000256" key="5">
    <source>
        <dbReference type="ARBA" id="ARBA00022737"/>
    </source>
</evidence>
<dbReference type="PROSITE" id="PS50923">
    <property type="entry name" value="SUSHI"/>
    <property type="match status" value="1"/>
</dbReference>